<evidence type="ECO:0000313" key="2">
    <source>
        <dbReference type="EMBL" id="KAJ9186449.1"/>
    </source>
</evidence>
<organism evidence="2 3">
    <name type="scientific">Hevea brasiliensis</name>
    <name type="common">Para rubber tree</name>
    <name type="synonym">Siphonia brasiliensis</name>
    <dbReference type="NCBI Taxonomy" id="3981"/>
    <lineage>
        <taxon>Eukaryota</taxon>
        <taxon>Viridiplantae</taxon>
        <taxon>Streptophyta</taxon>
        <taxon>Embryophyta</taxon>
        <taxon>Tracheophyta</taxon>
        <taxon>Spermatophyta</taxon>
        <taxon>Magnoliopsida</taxon>
        <taxon>eudicotyledons</taxon>
        <taxon>Gunneridae</taxon>
        <taxon>Pentapetalae</taxon>
        <taxon>rosids</taxon>
        <taxon>fabids</taxon>
        <taxon>Malpighiales</taxon>
        <taxon>Euphorbiaceae</taxon>
        <taxon>Crotonoideae</taxon>
        <taxon>Micrandreae</taxon>
        <taxon>Hevea</taxon>
    </lineage>
</organism>
<feature type="compositionally biased region" description="Basic and acidic residues" evidence="1">
    <location>
        <begin position="79"/>
        <end position="115"/>
    </location>
</feature>
<evidence type="ECO:0000256" key="1">
    <source>
        <dbReference type="SAM" id="MobiDB-lite"/>
    </source>
</evidence>
<comment type="caution">
    <text evidence="2">The sequence shown here is derived from an EMBL/GenBank/DDBJ whole genome shotgun (WGS) entry which is preliminary data.</text>
</comment>
<feature type="compositionally biased region" description="Basic and acidic residues" evidence="1">
    <location>
        <begin position="239"/>
        <end position="249"/>
    </location>
</feature>
<name>A0ABQ9N2T1_HEVBR</name>
<feature type="compositionally biased region" description="Polar residues" evidence="1">
    <location>
        <begin position="27"/>
        <end position="37"/>
    </location>
</feature>
<evidence type="ECO:0000313" key="3">
    <source>
        <dbReference type="Proteomes" id="UP001174677"/>
    </source>
</evidence>
<feature type="compositionally biased region" description="Basic and acidic residues" evidence="1">
    <location>
        <begin position="45"/>
        <end position="61"/>
    </location>
</feature>
<accession>A0ABQ9N2T1</accession>
<feature type="region of interest" description="Disordered" evidence="1">
    <location>
        <begin position="1"/>
        <end position="157"/>
    </location>
</feature>
<proteinExistence type="predicted"/>
<protein>
    <submittedName>
        <fullName evidence="2">Uncharacterized protein</fullName>
    </submittedName>
</protein>
<reference evidence="2" key="1">
    <citation type="journal article" date="2023" name="Plant Biotechnol. J.">
        <title>Chromosome-level wild Hevea brasiliensis genome provides new tools for genomic-assisted breeding and valuable loci to elevate rubber yield.</title>
        <authorList>
            <person name="Cheng H."/>
            <person name="Song X."/>
            <person name="Hu Y."/>
            <person name="Wu T."/>
            <person name="Yang Q."/>
            <person name="An Z."/>
            <person name="Feng S."/>
            <person name="Deng Z."/>
            <person name="Wu W."/>
            <person name="Zeng X."/>
            <person name="Tu M."/>
            <person name="Wang X."/>
            <person name="Huang H."/>
        </authorList>
    </citation>
    <scope>NUCLEOTIDE SEQUENCE</scope>
    <source>
        <strain evidence="2">MT/VB/25A 57/8</strain>
    </source>
</reference>
<feature type="compositionally biased region" description="Basic and acidic residues" evidence="1">
    <location>
        <begin position="256"/>
        <end position="266"/>
    </location>
</feature>
<feature type="region of interest" description="Disordered" evidence="1">
    <location>
        <begin position="218"/>
        <end position="266"/>
    </location>
</feature>
<dbReference type="Proteomes" id="UP001174677">
    <property type="component" value="Chromosome 2"/>
</dbReference>
<feature type="compositionally biased region" description="Basic residues" evidence="1">
    <location>
        <begin position="116"/>
        <end position="126"/>
    </location>
</feature>
<dbReference type="PANTHER" id="PTHR33828:SF2">
    <property type="entry name" value="NUCLEOLIN"/>
    <property type="match status" value="1"/>
</dbReference>
<dbReference type="EMBL" id="JARPOI010000002">
    <property type="protein sequence ID" value="KAJ9186449.1"/>
    <property type="molecule type" value="Genomic_DNA"/>
</dbReference>
<gene>
    <name evidence="2" type="ORF">P3X46_002021</name>
</gene>
<sequence>MKEEEKAEADEKSLSSIPQARKKSRKNPTNAGTLTTKSRPKNAKVKKEEPQVDDNDHDHFDTPIMVKGSSGSRPKVAKVKKEEGKDDDDDHRSISKKNFDSKEMNKKKNIKEEEKKKKKKKKKKKGSVVSEQNGKKRERKVYELPGQKRDPPGERDPLRIFYETLYKQLPNSEMAQIWMMESGLLSKEEAKKVYEKKQKKNQQKLSSLMKAVVTTKETHSVTIVKKKTPSSSVSSTKKKTIESKLEIKQSKKRKIADRSSGEFSDK</sequence>
<dbReference type="PANTHER" id="PTHR33828">
    <property type="entry name" value="OS05G0596200 PROTEIN"/>
    <property type="match status" value="1"/>
</dbReference>
<feature type="compositionally biased region" description="Basic and acidic residues" evidence="1">
    <location>
        <begin position="1"/>
        <end position="13"/>
    </location>
</feature>
<keyword evidence="3" id="KW-1185">Reference proteome</keyword>
<feature type="compositionally biased region" description="Basic and acidic residues" evidence="1">
    <location>
        <begin position="140"/>
        <end position="157"/>
    </location>
</feature>